<dbReference type="Pfam" id="PF01866">
    <property type="entry name" value="Diphthamide_syn"/>
    <property type="match status" value="1"/>
</dbReference>
<evidence type="ECO:0000256" key="8">
    <source>
        <dbReference type="ARBA" id="ARBA00023014"/>
    </source>
</evidence>
<comment type="similarity">
    <text evidence="10">Belongs to the DPH1/DPH2 family.</text>
</comment>
<accession>A0A833DUL2</accession>
<evidence type="ECO:0000256" key="6">
    <source>
        <dbReference type="ARBA" id="ARBA00022723"/>
    </source>
</evidence>
<keyword evidence="7 10" id="KW-0408">Iron</keyword>
<dbReference type="InterPro" id="IPR042264">
    <property type="entry name" value="DPH1/DPH2_2"/>
</dbReference>
<dbReference type="InterPro" id="IPR035435">
    <property type="entry name" value="DPH1/DPH2_euk_archaea"/>
</dbReference>
<dbReference type="EMBL" id="DQTV01000081">
    <property type="protein sequence ID" value="HIP57304.1"/>
    <property type="molecule type" value="Genomic_DNA"/>
</dbReference>
<dbReference type="InterPro" id="IPR042263">
    <property type="entry name" value="DPH1/DPH2_1"/>
</dbReference>
<evidence type="ECO:0000256" key="10">
    <source>
        <dbReference type="PIRNR" id="PIRNR004967"/>
    </source>
</evidence>
<gene>
    <name evidence="11" type="primary">dph2</name>
    <name evidence="11" type="ORF">EYH02_04470</name>
</gene>
<proteinExistence type="inferred from homology"/>
<dbReference type="InterPro" id="IPR016435">
    <property type="entry name" value="DPH1/DPH2"/>
</dbReference>
<evidence type="ECO:0000256" key="3">
    <source>
        <dbReference type="ARBA" id="ARBA00012221"/>
    </source>
</evidence>
<dbReference type="GO" id="GO:0046872">
    <property type="term" value="F:metal ion binding"/>
    <property type="evidence" value="ECO:0007669"/>
    <property type="project" value="UniProtKB-KW"/>
</dbReference>
<dbReference type="GO" id="GO:0051539">
    <property type="term" value="F:4 iron, 4 sulfur cluster binding"/>
    <property type="evidence" value="ECO:0007669"/>
    <property type="project" value="UniProtKB-UniRule"/>
</dbReference>
<keyword evidence="6 10" id="KW-0479">Metal-binding</keyword>
<dbReference type="Proteomes" id="UP000605805">
    <property type="component" value="Unassembled WGS sequence"/>
</dbReference>
<evidence type="ECO:0000256" key="5">
    <source>
        <dbReference type="ARBA" id="ARBA00022691"/>
    </source>
</evidence>
<evidence type="ECO:0000256" key="7">
    <source>
        <dbReference type="ARBA" id="ARBA00023004"/>
    </source>
</evidence>
<dbReference type="NCBIfam" id="TIGR03682">
    <property type="entry name" value="arCOG04112"/>
    <property type="match status" value="1"/>
</dbReference>
<dbReference type="Gene3D" id="3.40.50.11860">
    <property type="entry name" value="Diphthamide synthesis DPH1/DPH2 domain 3"/>
    <property type="match status" value="1"/>
</dbReference>
<evidence type="ECO:0000256" key="9">
    <source>
        <dbReference type="ARBA" id="ARBA00048403"/>
    </source>
</evidence>
<evidence type="ECO:0000256" key="4">
    <source>
        <dbReference type="ARBA" id="ARBA00022679"/>
    </source>
</evidence>
<reference evidence="11" key="1">
    <citation type="journal article" date="2020" name="ISME J.">
        <title>Gammaproteobacteria mediating utilization of methyl-, sulfur- and petroleum organic compounds in deep ocean hydrothermal plumes.</title>
        <authorList>
            <person name="Zhou Z."/>
            <person name="Liu Y."/>
            <person name="Pan J."/>
            <person name="Cron B.R."/>
            <person name="Toner B.M."/>
            <person name="Anantharaman K."/>
            <person name="Breier J.A."/>
            <person name="Dick G.J."/>
            <person name="Li M."/>
        </authorList>
    </citation>
    <scope>NUCLEOTIDE SEQUENCE</scope>
    <source>
        <strain evidence="11">SZUA-1435</strain>
    </source>
</reference>
<dbReference type="UniPathway" id="UPA00559"/>
<evidence type="ECO:0000313" key="11">
    <source>
        <dbReference type="EMBL" id="HIP57304.1"/>
    </source>
</evidence>
<comment type="function">
    <text evidence="10">Catalyzes the first step of diphthamide biosynthesis, i.e. the transfer of the 3-amino-3-carboxypropyl group from S-adenosyl-L-methionine (SAM) to the C2 position of the imidazole ring of the target histidine residue in translation elongation factor 2 (EF-2).</text>
</comment>
<dbReference type="AlphaFoldDB" id="A0A833DUL2"/>
<dbReference type="InterPro" id="IPR022428">
    <property type="entry name" value="Dph2_arc"/>
</dbReference>
<name>A0A833DUL2_9CREN</name>
<evidence type="ECO:0000256" key="2">
    <source>
        <dbReference type="ARBA" id="ARBA00005156"/>
    </source>
</evidence>
<evidence type="ECO:0000313" key="12">
    <source>
        <dbReference type="Proteomes" id="UP000605805"/>
    </source>
</evidence>
<dbReference type="Gene3D" id="3.40.50.11850">
    <property type="entry name" value="Diphthamide synthesis DPH1/DPH2 domain 2"/>
    <property type="match status" value="1"/>
</dbReference>
<dbReference type="NCBIfam" id="TIGR00322">
    <property type="entry name" value="diphth2_R"/>
    <property type="match status" value="1"/>
</dbReference>
<keyword evidence="10" id="KW-0004">4Fe-4S</keyword>
<comment type="cofactor">
    <cofactor evidence="1 10">
        <name>[4Fe-4S] cluster</name>
        <dbReference type="ChEBI" id="CHEBI:49883"/>
    </cofactor>
</comment>
<dbReference type="InterPro" id="IPR042265">
    <property type="entry name" value="DPH1/DPH2_3"/>
</dbReference>
<dbReference type="SFLD" id="SFLDS00032">
    <property type="entry name" value="Radical_SAM_3-amino-3-carboxyp"/>
    <property type="match status" value="1"/>
</dbReference>
<dbReference type="GO" id="GO:0017183">
    <property type="term" value="P:protein histidyl modification to diphthamide"/>
    <property type="evidence" value="ECO:0007669"/>
    <property type="project" value="UniProtKB-UniRule"/>
</dbReference>
<comment type="catalytic activity">
    <reaction evidence="9 10">
        <text>L-histidyl-[translation elongation factor 2] + S-adenosyl-L-methionine = 2-[(3S)-amino-3-carboxypropyl]-L-histidyl-[translation elongation factor 2] + S-methyl-5'-thioadenosine + H(+)</text>
        <dbReference type="Rhea" id="RHEA:36783"/>
        <dbReference type="Rhea" id="RHEA-COMP:9748"/>
        <dbReference type="Rhea" id="RHEA-COMP:9749"/>
        <dbReference type="ChEBI" id="CHEBI:15378"/>
        <dbReference type="ChEBI" id="CHEBI:17509"/>
        <dbReference type="ChEBI" id="CHEBI:29979"/>
        <dbReference type="ChEBI" id="CHEBI:59789"/>
        <dbReference type="ChEBI" id="CHEBI:73995"/>
        <dbReference type="EC" id="2.5.1.108"/>
    </reaction>
</comment>
<keyword evidence="8 10" id="KW-0411">Iron-sulfur</keyword>
<dbReference type="PIRSF" id="PIRSF004967">
    <property type="entry name" value="DPH1"/>
    <property type="match status" value="1"/>
</dbReference>
<keyword evidence="4 10" id="KW-0808">Transferase</keyword>
<protein>
    <recommendedName>
        <fullName evidence="3 10">2-(3-amino-3-carboxypropyl)histidine synthase</fullName>
        <ecNumber evidence="3 10">2.5.1.108</ecNumber>
    </recommendedName>
</protein>
<organism evidence="11 12">
    <name type="scientific">Ignisphaera aggregans</name>
    <dbReference type="NCBI Taxonomy" id="334771"/>
    <lineage>
        <taxon>Archaea</taxon>
        <taxon>Thermoproteota</taxon>
        <taxon>Thermoprotei</taxon>
        <taxon>Desulfurococcales</taxon>
        <taxon>Desulfurococcaceae</taxon>
        <taxon>Ignisphaera</taxon>
    </lineage>
</organism>
<comment type="pathway">
    <text evidence="2 10">Protein modification; peptidyl-diphthamide biosynthesis.</text>
</comment>
<evidence type="ECO:0000256" key="1">
    <source>
        <dbReference type="ARBA" id="ARBA00001966"/>
    </source>
</evidence>
<dbReference type="Gene3D" id="3.40.50.11840">
    <property type="entry name" value="Diphthamide synthesis DPH1/DPH2 domain 1"/>
    <property type="match status" value="1"/>
</dbReference>
<dbReference type="EC" id="2.5.1.108" evidence="3 10"/>
<dbReference type="GO" id="GO:0090560">
    <property type="term" value="F:2-(3-amino-3-carboxypropyl)histidine synthase activity"/>
    <property type="evidence" value="ECO:0007669"/>
    <property type="project" value="UniProtKB-UniRule"/>
</dbReference>
<dbReference type="PANTHER" id="PTHR10762:SF1">
    <property type="entry name" value="2-(3-AMINO-3-CARBOXYPROPYL)HISTIDINE SYNTHASE SUBUNIT 1"/>
    <property type="match status" value="1"/>
</dbReference>
<sequence length="327" mass="37254">MSPFCEDYDFELEHVASVITATGAKRILIQLPEGLQKCSEVVVSELRKRAGSDVDIFVSLNPSYGACLVDEYTADSIGADLIVHFGHLEYPYYKPRKRTIFIPVEYRGADRDKILNVLMSVCADEAGKVCLVTTAQHIKLVNEVVHALAKHCSIEFRDTILGCKPANTWGCGKTVVIAGGKFHCITQALYAINDDVLCLDPYTYNLWNPKKDAERILRVRYWKMYNARDARKWLLIDGMYGQSRPEVLHRITELLRNQDRNYVVAKVLRLDEYVLRNIGIENFDAIVVLSCPRIAIDDLEHIEVPVLTPGEALMLLEGKLEEYRYPW</sequence>
<keyword evidence="5 10" id="KW-0949">S-adenosyl-L-methionine</keyword>
<dbReference type="PANTHER" id="PTHR10762">
    <property type="entry name" value="DIPHTHAMIDE BIOSYNTHESIS PROTEIN"/>
    <property type="match status" value="1"/>
</dbReference>
<comment type="caution">
    <text evidence="11">The sequence shown here is derived from an EMBL/GenBank/DDBJ whole genome shotgun (WGS) entry which is preliminary data.</text>
</comment>